<dbReference type="NCBIfam" id="NF005892">
    <property type="entry name" value="PRK07855.1"/>
    <property type="match status" value="1"/>
</dbReference>
<dbReference type="Gene3D" id="3.40.47.10">
    <property type="match status" value="1"/>
</dbReference>
<dbReference type="InterPro" id="IPR016039">
    <property type="entry name" value="Thiolase-like"/>
</dbReference>
<dbReference type="PANTHER" id="PTHR42870">
    <property type="entry name" value="ACETYL-COA C-ACETYLTRANSFERASE"/>
    <property type="match status" value="1"/>
</dbReference>
<dbReference type="SUPFAM" id="SSF53901">
    <property type="entry name" value="Thiolase-like"/>
    <property type="match status" value="2"/>
</dbReference>
<accession>A0AB38FLT1</accession>
<name>A0AB38FLT1_RHOWR</name>
<dbReference type="InterPro" id="IPR020616">
    <property type="entry name" value="Thiolase_N"/>
</dbReference>
<dbReference type="Pfam" id="PF22691">
    <property type="entry name" value="Thiolase_C_1"/>
    <property type="match status" value="1"/>
</dbReference>
<evidence type="ECO:0000313" key="3">
    <source>
        <dbReference type="EMBL" id="SPZ42658.1"/>
    </source>
</evidence>
<dbReference type="EMBL" id="UAUI01000026">
    <property type="protein sequence ID" value="SPZ42658.1"/>
    <property type="molecule type" value="Genomic_DNA"/>
</dbReference>
<sequence length="389" mass="40814">MSGLSGKAVIAGIGATDFSKNSGRSELRLAAEAVTAALDDAGLTPADVDGLTSFTMDTNTEAAVARSVGIPDLKFFSRIHYGGGAACATVQQAAMAVATGVADVVVAYRAFNERSGMRFGQVNSGLVQQVNSSGTDNAFSYPHGLSTPAAFVAVVAQRYMHEYGATSEDFGRVAVTDRKHAATNPNAFFYGKPITLEDHQNSRFIAEPLHLLDCCQESDGGIAIVVTSPERAKDLKQKPAVIAAAAQGSGSDQYIMTSYYRPELAGLPEMELVGRQLWDQAGLGPQDMDLAVLYDHFTPYVLMQLEELGFCGRGEAKDFIADGAIDLDGSLPLNTHGGQLGEAYIHGMNGIAEGVRQIRGTSVNQVSGVQNVLVTAGTGVPTSGLVLTA</sequence>
<dbReference type="RefSeq" id="WP_112301985.1">
    <property type="nucleotide sequence ID" value="NZ_QTTP01000001.1"/>
</dbReference>
<protein>
    <submittedName>
        <fullName evidence="3">Lipid-transfer protein</fullName>
    </submittedName>
</protein>
<dbReference type="Proteomes" id="UP000251211">
    <property type="component" value="Unassembled WGS sequence"/>
</dbReference>
<dbReference type="PIRSF" id="PIRSF000429">
    <property type="entry name" value="Ac-CoA_Ac_transf"/>
    <property type="match status" value="1"/>
</dbReference>
<evidence type="ECO:0000259" key="2">
    <source>
        <dbReference type="Pfam" id="PF22691"/>
    </source>
</evidence>
<dbReference type="CDD" id="cd00829">
    <property type="entry name" value="SCP-x_thiolase"/>
    <property type="match status" value="1"/>
</dbReference>
<gene>
    <name evidence="3" type="ORF">NCTC13229_06184</name>
</gene>
<organism evidence="3 4">
    <name type="scientific">Rhodococcus wratislaviensis</name>
    <name type="common">Tsukamurella wratislaviensis</name>
    <dbReference type="NCBI Taxonomy" id="44752"/>
    <lineage>
        <taxon>Bacteria</taxon>
        <taxon>Bacillati</taxon>
        <taxon>Actinomycetota</taxon>
        <taxon>Actinomycetes</taxon>
        <taxon>Mycobacteriales</taxon>
        <taxon>Nocardiaceae</taxon>
        <taxon>Rhodococcus</taxon>
    </lineage>
</organism>
<reference evidence="3 4" key="1">
    <citation type="submission" date="2018-06" db="EMBL/GenBank/DDBJ databases">
        <authorList>
            <consortium name="Pathogen Informatics"/>
            <person name="Doyle S."/>
        </authorList>
    </citation>
    <scope>NUCLEOTIDE SEQUENCE [LARGE SCALE GENOMIC DNA]</scope>
    <source>
        <strain evidence="3 4">NCTC13229</strain>
    </source>
</reference>
<dbReference type="PANTHER" id="PTHR42870:SF1">
    <property type="entry name" value="NON-SPECIFIC LIPID-TRANSFER PROTEIN-LIKE 2"/>
    <property type="match status" value="1"/>
</dbReference>
<evidence type="ECO:0000313" key="4">
    <source>
        <dbReference type="Proteomes" id="UP000251211"/>
    </source>
</evidence>
<dbReference type="InterPro" id="IPR002155">
    <property type="entry name" value="Thiolase"/>
</dbReference>
<dbReference type="AlphaFoldDB" id="A0AB38FLT1"/>
<dbReference type="Pfam" id="PF00108">
    <property type="entry name" value="Thiolase_N"/>
    <property type="match status" value="1"/>
</dbReference>
<dbReference type="GO" id="GO:0016747">
    <property type="term" value="F:acyltransferase activity, transferring groups other than amino-acyl groups"/>
    <property type="evidence" value="ECO:0007669"/>
    <property type="project" value="InterPro"/>
</dbReference>
<dbReference type="InterPro" id="IPR055140">
    <property type="entry name" value="Thiolase_C_2"/>
</dbReference>
<comment type="caution">
    <text evidence="3">The sequence shown here is derived from an EMBL/GenBank/DDBJ whole genome shotgun (WGS) entry which is preliminary data.</text>
</comment>
<feature type="domain" description="Thiolase C-terminal" evidence="2">
    <location>
        <begin position="261"/>
        <end position="381"/>
    </location>
</feature>
<feature type="domain" description="Thiolase N-terminal" evidence="1">
    <location>
        <begin position="22"/>
        <end position="226"/>
    </location>
</feature>
<proteinExistence type="predicted"/>
<evidence type="ECO:0000259" key="1">
    <source>
        <dbReference type="Pfam" id="PF00108"/>
    </source>
</evidence>